<reference evidence="2" key="1">
    <citation type="submission" date="2021-03" db="EMBL/GenBank/DDBJ databases">
        <authorList>
            <person name="Bekaert M."/>
        </authorList>
    </citation>
    <scope>NUCLEOTIDE SEQUENCE</scope>
</reference>
<name>A0A8S3TYS5_MYTED</name>
<dbReference type="OrthoDB" id="1630758at2759"/>
<comment type="caution">
    <text evidence="2">The sequence shown here is derived from an EMBL/GenBank/DDBJ whole genome shotgun (WGS) entry which is preliminary data.</text>
</comment>
<dbReference type="Pfam" id="PF07992">
    <property type="entry name" value="Pyr_redox_2"/>
    <property type="match status" value="1"/>
</dbReference>
<dbReference type="GO" id="GO:0071949">
    <property type="term" value="F:FAD binding"/>
    <property type="evidence" value="ECO:0007669"/>
    <property type="project" value="TreeGrafter"/>
</dbReference>
<keyword evidence="3" id="KW-1185">Reference proteome</keyword>
<evidence type="ECO:0000259" key="1">
    <source>
        <dbReference type="Pfam" id="PF07992"/>
    </source>
</evidence>
<dbReference type="Gene3D" id="3.50.50.60">
    <property type="entry name" value="FAD/NAD(P)-binding domain"/>
    <property type="match status" value="1"/>
</dbReference>
<dbReference type="SUPFAM" id="SSF51905">
    <property type="entry name" value="FAD/NAD(P)-binding domain"/>
    <property type="match status" value="1"/>
</dbReference>
<dbReference type="EC" id="1.8.5.8" evidence="2"/>
<dbReference type="GO" id="GO:0106436">
    <property type="term" value="F:glutathione-dependent sulfide quinone oxidoreductase activity"/>
    <property type="evidence" value="ECO:0007669"/>
    <property type="project" value="UniProtKB-EC"/>
</dbReference>
<dbReference type="InterPro" id="IPR023753">
    <property type="entry name" value="FAD/NAD-binding_dom"/>
</dbReference>
<gene>
    <name evidence="2" type="ORF">MEDL_47645</name>
</gene>
<sequence>MKSMKLLAVLPGNCIQSLSKNFSTGPASLQRHFKILVVGAGAGGCSVANKFAHHVGGEKVGVIEPNDEHYYQPMWTLVGGGVKKLQDSVQKMSKLLPKKGTWMKTKAVAFDPEKCTVTTAEGEEVEIYFYIWNVTSKTCPICRERVNSVEDTWVLTEKPDTTEYEKDVKGYLVSLADRKDS</sequence>
<keyword evidence="2" id="KW-0560">Oxidoreductase</keyword>
<accession>A0A8S3TYS5</accession>
<dbReference type="GO" id="GO:0005739">
    <property type="term" value="C:mitochondrion"/>
    <property type="evidence" value="ECO:0007669"/>
    <property type="project" value="TreeGrafter"/>
</dbReference>
<dbReference type="InterPro" id="IPR015904">
    <property type="entry name" value="Sulphide_quinone_reductase"/>
</dbReference>
<evidence type="ECO:0000313" key="3">
    <source>
        <dbReference type="Proteomes" id="UP000683360"/>
    </source>
</evidence>
<dbReference type="Proteomes" id="UP000683360">
    <property type="component" value="Unassembled WGS sequence"/>
</dbReference>
<protein>
    <submittedName>
        <fullName evidence="2">SQOR</fullName>
        <ecNumber evidence="2">1.8.5.8</ecNumber>
    </submittedName>
</protein>
<feature type="domain" description="FAD/NAD(P)-binding" evidence="1">
    <location>
        <begin position="33"/>
        <end position="123"/>
    </location>
</feature>
<dbReference type="PANTHER" id="PTHR10632:SF2">
    <property type="entry name" value="SULFIDE:QUINONE OXIDOREDUCTASE, MITOCHONDRIAL"/>
    <property type="match status" value="1"/>
</dbReference>
<dbReference type="GO" id="GO:0070221">
    <property type="term" value="P:sulfide oxidation, using sulfide:quinone oxidoreductase"/>
    <property type="evidence" value="ECO:0007669"/>
    <property type="project" value="TreeGrafter"/>
</dbReference>
<dbReference type="GO" id="GO:0070224">
    <property type="term" value="F:sulfide:quinone oxidoreductase activity"/>
    <property type="evidence" value="ECO:0007669"/>
    <property type="project" value="TreeGrafter"/>
</dbReference>
<dbReference type="InterPro" id="IPR036188">
    <property type="entry name" value="FAD/NAD-bd_sf"/>
</dbReference>
<evidence type="ECO:0000313" key="2">
    <source>
        <dbReference type="EMBL" id="CAG2235057.1"/>
    </source>
</evidence>
<proteinExistence type="predicted"/>
<organism evidence="2 3">
    <name type="scientific">Mytilus edulis</name>
    <name type="common">Blue mussel</name>
    <dbReference type="NCBI Taxonomy" id="6550"/>
    <lineage>
        <taxon>Eukaryota</taxon>
        <taxon>Metazoa</taxon>
        <taxon>Spiralia</taxon>
        <taxon>Lophotrochozoa</taxon>
        <taxon>Mollusca</taxon>
        <taxon>Bivalvia</taxon>
        <taxon>Autobranchia</taxon>
        <taxon>Pteriomorphia</taxon>
        <taxon>Mytilida</taxon>
        <taxon>Mytiloidea</taxon>
        <taxon>Mytilidae</taxon>
        <taxon>Mytilinae</taxon>
        <taxon>Mytilus</taxon>
    </lineage>
</organism>
<dbReference type="AlphaFoldDB" id="A0A8S3TYS5"/>
<dbReference type="EMBL" id="CAJPWZ010002301">
    <property type="protein sequence ID" value="CAG2235057.1"/>
    <property type="molecule type" value="Genomic_DNA"/>
</dbReference>
<dbReference type="PANTHER" id="PTHR10632">
    <property type="entry name" value="SULFIDE:QUINONE OXIDOREDUCTASE"/>
    <property type="match status" value="1"/>
</dbReference>